<dbReference type="GO" id="GO:0008237">
    <property type="term" value="F:metallopeptidase activity"/>
    <property type="evidence" value="ECO:0007669"/>
    <property type="project" value="UniProtKB-KW"/>
</dbReference>
<evidence type="ECO:0000256" key="2">
    <source>
        <dbReference type="ARBA" id="ARBA00022670"/>
    </source>
</evidence>
<protein>
    <submittedName>
        <fullName evidence="8">Peptidase M16 family protein</fullName>
    </submittedName>
</protein>
<dbReference type="EMBL" id="BAUJ01000088">
    <property type="protein sequence ID" value="GAD91378.1"/>
    <property type="molecule type" value="Genomic_DNA"/>
</dbReference>
<dbReference type="PANTHER" id="PTHR43690">
    <property type="entry name" value="NARDILYSIN"/>
    <property type="match status" value="1"/>
</dbReference>
<evidence type="ECO:0000259" key="6">
    <source>
        <dbReference type="Pfam" id="PF00675"/>
    </source>
</evidence>
<dbReference type="OrthoDB" id="9811314at2"/>
<evidence type="ECO:0000256" key="5">
    <source>
        <dbReference type="ARBA" id="ARBA00023049"/>
    </source>
</evidence>
<feature type="domain" description="Peptidase M16 N-terminal" evidence="6">
    <location>
        <begin position="546"/>
        <end position="655"/>
    </location>
</feature>
<dbReference type="InterPro" id="IPR007863">
    <property type="entry name" value="Peptidase_M16_C"/>
</dbReference>
<feature type="domain" description="Peptidase M16 C-terminal" evidence="7">
    <location>
        <begin position="695"/>
        <end position="868"/>
    </location>
</feature>
<evidence type="ECO:0000256" key="4">
    <source>
        <dbReference type="ARBA" id="ARBA00022833"/>
    </source>
</evidence>
<dbReference type="InterPro" id="IPR011765">
    <property type="entry name" value="Pept_M16_N"/>
</dbReference>
<keyword evidence="2" id="KW-0645">Protease</keyword>
<dbReference type="Proteomes" id="UP000017800">
    <property type="component" value="Unassembled WGS sequence"/>
</dbReference>
<comment type="similarity">
    <text evidence="1">Belongs to the peptidase M16 family.</text>
</comment>
<dbReference type="RefSeq" id="WP_023405667.1">
    <property type="nucleotide sequence ID" value="NZ_BAUJ01000088.1"/>
</dbReference>
<name>V5FI58_9VIBR</name>
<dbReference type="SUPFAM" id="SSF63411">
    <property type="entry name" value="LuxS/MPP-like metallohydrolase"/>
    <property type="match status" value="4"/>
</dbReference>
<sequence>MILPHFNLSLSKYKLVGALTVVALLSACSSQDKPAELKSSDLGIQLVEQVDATPGTASIAYAKYKLENGLTLILAPDHSDPLVHVDVTYHVGSAREEIGKSGFAHFFEHMMFQGSKHVADQEHFKLITQAGGSLNGTTNSDRTNYFETVPSNQLEKILWLESDRMGFLLEAVSQHKFEIQRSTVKNERAQNYENRPYGLMWEKMGEAMYPEGHPYSWQTIGYVDDLDKVDVNDLKAFFLRWYGPNNAVLTIGGDFDTQQVLQWVEKYFASIPKGPEVKAAPKQPAVLSEDRYITLEDRIQQPMLVIGWPTTYLGEQHNADLDVLATVLGSGRNSILYQKLVKTGKALDAGAFHRCEELSCNFYVYVMADSSKRADLTPLYNEVYDIIEGMQTSDIDPDVLQQVLGSAEASAIFALQSVHGKVAQLAANETFYQQPDRLQIELDRLHQVTPDSIYKAYQRFIHNKHKVTLSVVPKGKLQLAAKEATFVTPPRTLPEHQKITDSDLEYRFVHDDFDRSVMPQVQSAVTGTMPELYSFHLQNDIEVLGSKTSETPTVMMQIRMPAGNRYAPRGKEGLASLTASMVSEGSALLSSEAFQAELDKLGSSASLSAGQYSTTLTLSSLSKNFTATMALVEKAFFQPLFSKEDFARVKRQMLEGVVYEHQTPSWLASQATREVLYGNSVFARSSSGTMPSVKSLTLQDVKNFHNKFYTPKGTQILVVGDISESQVKKELRSLQQWQGEVIPMLRHHKLTKPAPQKLYVVDKPGAPQSVVRLVRRGLPFDATGESYLAQLANFNLGGNFNSRINQNLREDKGYTYGASSYVTGNRELGAFVVTAQVRADVTAPAIEEIIKEMDKASKEGFTDKEIEFMRLAVGQKDALKYETPEQKAYLLSSILTYNLDHDYLATRNSIVADVSKQTLNEVASKWFNPADYQIIVVGDAKQLMPQLKTLNFPIQTLEIEP</sequence>
<feature type="domain" description="Peptidase M16 N-terminal" evidence="6">
    <location>
        <begin position="75"/>
        <end position="191"/>
    </location>
</feature>
<dbReference type="PANTHER" id="PTHR43690:SF35">
    <property type="entry name" value="NON-CATALYTIC MEMBER OF PEPTIDASE SUBFAMILY M16B-RELATED"/>
    <property type="match status" value="1"/>
</dbReference>
<dbReference type="Pfam" id="PF05193">
    <property type="entry name" value="Peptidase_M16_C"/>
    <property type="match status" value="2"/>
</dbReference>
<keyword evidence="3" id="KW-0378">Hydrolase</keyword>
<evidence type="ECO:0000313" key="8">
    <source>
        <dbReference type="EMBL" id="GAD91378.1"/>
    </source>
</evidence>
<evidence type="ECO:0000313" key="9">
    <source>
        <dbReference type="Proteomes" id="UP000017800"/>
    </source>
</evidence>
<dbReference type="eggNOG" id="COG0612">
    <property type="taxonomic scope" value="Bacteria"/>
</dbReference>
<keyword evidence="5" id="KW-0482">Metalloprotease</keyword>
<dbReference type="InterPro" id="IPR050626">
    <property type="entry name" value="Peptidase_M16"/>
</dbReference>
<reference evidence="8 9" key="1">
    <citation type="submission" date="2013-10" db="EMBL/GenBank/DDBJ databases">
        <authorList>
            <person name="Ichikawa N."/>
            <person name="Kimura A."/>
            <person name="Ohji S."/>
            <person name="Hosoyama A."/>
            <person name="Fujita N."/>
        </authorList>
    </citation>
    <scope>NUCLEOTIDE SEQUENCE [LARGE SCALE GENOMIC DNA]</scope>
    <source>
        <strain evidence="8 9">NBRC 102217</strain>
    </source>
</reference>
<proteinExistence type="inferred from homology"/>
<keyword evidence="9" id="KW-1185">Reference proteome</keyword>
<feature type="domain" description="Peptidase M16 C-terminal" evidence="7">
    <location>
        <begin position="229"/>
        <end position="402"/>
    </location>
</feature>
<dbReference type="AlphaFoldDB" id="V5FI58"/>
<dbReference type="GO" id="GO:0006508">
    <property type="term" value="P:proteolysis"/>
    <property type="evidence" value="ECO:0007669"/>
    <property type="project" value="UniProtKB-KW"/>
</dbReference>
<gene>
    <name evidence="8" type="ORF">VHA01S_088_00080</name>
</gene>
<dbReference type="Gene3D" id="3.30.830.10">
    <property type="entry name" value="Metalloenzyme, LuxS/M16 peptidase-like"/>
    <property type="match status" value="4"/>
</dbReference>
<dbReference type="Pfam" id="PF00675">
    <property type="entry name" value="Peptidase_M16"/>
    <property type="match status" value="2"/>
</dbReference>
<comment type="caution">
    <text evidence="8">The sequence shown here is derived from an EMBL/GenBank/DDBJ whole genome shotgun (WGS) entry which is preliminary data.</text>
</comment>
<dbReference type="InterPro" id="IPR011249">
    <property type="entry name" value="Metalloenz_LuxS/M16"/>
</dbReference>
<accession>V5FI58</accession>
<evidence type="ECO:0000259" key="7">
    <source>
        <dbReference type="Pfam" id="PF05193"/>
    </source>
</evidence>
<organism evidence="8 9">
    <name type="scientific">Vibrio halioticoli NBRC 102217</name>
    <dbReference type="NCBI Taxonomy" id="1219072"/>
    <lineage>
        <taxon>Bacteria</taxon>
        <taxon>Pseudomonadati</taxon>
        <taxon>Pseudomonadota</taxon>
        <taxon>Gammaproteobacteria</taxon>
        <taxon>Vibrionales</taxon>
        <taxon>Vibrionaceae</taxon>
        <taxon>Vibrio</taxon>
    </lineage>
</organism>
<keyword evidence="4" id="KW-0862">Zinc</keyword>
<dbReference type="GO" id="GO:0046872">
    <property type="term" value="F:metal ion binding"/>
    <property type="evidence" value="ECO:0007669"/>
    <property type="project" value="InterPro"/>
</dbReference>
<evidence type="ECO:0000256" key="1">
    <source>
        <dbReference type="ARBA" id="ARBA00007261"/>
    </source>
</evidence>
<evidence type="ECO:0000256" key="3">
    <source>
        <dbReference type="ARBA" id="ARBA00022801"/>
    </source>
</evidence>
<reference evidence="8 9" key="2">
    <citation type="submission" date="2013-11" db="EMBL/GenBank/DDBJ databases">
        <title>Whole genome shotgun sequence of Vibrio halioticoli NBRC 102217.</title>
        <authorList>
            <person name="Isaki S."/>
            <person name="Kimura A."/>
            <person name="Ohji S."/>
            <person name="Hosoyama A."/>
            <person name="Fujita N."/>
            <person name="Hashimoto M."/>
            <person name="Hosoyama Y."/>
            <person name="Yamazoe A."/>
        </authorList>
    </citation>
    <scope>NUCLEOTIDE SEQUENCE [LARGE SCALE GENOMIC DNA]</scope>
    <source>
        <strain evidence="8 9">NBRC 102217</strain>
    </source>
</reference>